<reference evidence="1 2" key="1">
    <citation type="journal article" date="2019" name="Sci. Rep.">
        <title>Orb-weaving spider Araneus ventricosus genome elucidates the spidroin gene catalogue.</title>
        <authorList>
            <person name="Kono N."/>
            <person name="Nakamura H."/>
            <person name="Ohtoshi R."/>
            <person name="Moran D.A.P."/>
            <person name="Shinohara A."/>
            <person name="Yoshida Y."/>
            <person name="Fujiwara M."/>
            <person name="Mori M."/>
            <person name="Tomita M."/>
            <person name="Arakawa K."/>
        </authorList>
    </citation>
    <scope>NUCLEOTIDE SEQUENCE [LARGE SCALE GENOMIC DNA]</scope>
</reference>
<organism evidence="1 2">
    <name type="scientific">Araneus ventricosus</name>
    <name type="common">Orbweaver spider</name>
    <name type="synonym">Epeira ventricosa</name>
    <dbReference type="NCBI Taxonomy" id="182803"/>
    <lineage>
        <taxon>Eukaryota</taxon>
        <taxon>Metazoa</taxon>
        <taxon>Ecdysozoa</taxon>
        <taxon>Arthropoda</taxon>
        <taxon>Chelicerata</taxon>
        <taxon>Arachnida</taxon>
        <taxon>Araneae</taxon>
        <taxon>Araneomorphae</taxon>
        <taxon>Entelegynae</taxon>
        <taxon>Araneoidea</taxon>
        <taxon>Araneidae</taxon>
        <taxon>Araneus</taxon>
    </lineage>
</organism>
<comment type="caution">
    <text evidence="1">The sequence shown here is derived from an EMBL/GenBank/DDBJ whole genome shotgun (WGS) entry which is preliminary data.</text>
</comment>
<sequence length="115" mass="12926">MPKKLITTFAYRVPSVSTGHSDPLQHLLLPSPSKREPTPCSNFLWSERASPRIYTGRISALMTRSKYIAWIFRLVGNPKFPPHRSNSNPIFTSVAGFGVDRSARESCVPNKRKSP</sequence>
<proteinExistence type="predicted"/>
<protein>
    <submittedName>
        <fullName evidence="1">Uncharacterized protein</fullName>
    </submittedName>
</protein>
<keyword evidence="2" id="KW-1185">Reference proteome</keyword>
<dbReference type="Proteomes" id="UP000499080">
    <property type="component" value="Unassembled WGS sequence"/>
</dbReference>
<dbReference type="AlphaFoldDB" id="A0A4Y2DMI3"/>
<evidence type="ECO:0000313" key="1">
    <source>
        <dbReference type="EMBL" id="GBM17216.1"/>
    </source>
</evidence>
<evidence type="ECO:0000313" key="2">
    <source>
        <dbReference type="Proteomes" id="UP000499080"/>
    </source>
</evidence>
<dbReference type="EMBL" id="BGPR01243278">
    <property type="protein sequence ID" value="GBM17216.1"/>
    <property type="molecule type" value="Genomic_DNA"/>
</dbReference>
<accession>A0A4Y2DMI3</accession>
<name>A0A4Y2DMI3_ARAVE</name>
<gene>
    <name evidence="1" type="ORF">AVEN_78009_1</name>
</gene>